<dbReference type="InterPro" id="IPR011042">
    <property type="entry name" value="6-blade_b-propeller_TolB-like"/>
</dbReference>
<dbReference type="SUPFAM" id="SSF63829">
    <property type="entry name" value="Calcium-dependent phosphotriesterase"/>
    <property type="match status" value="1"/>
</dbReference>
<name>A6DG27_9BACT</name>
<dbReference type="RefSeq" id="WP_007276874.1">
    <property type="nucleotide sequence ID" value="NZ_ABCK01000002.1"/>
</dbReference>
<evidence type="ECO:0000256" key="2">
    <source>
        <dbReference type="ARBA" id="ARBA00022723"/>
    </source>
</evidence>
<dbReference type="OrthoDB" id="9814063at2"/>
<gene>
    <name evidence="6" type="ORF">LNTAR_22179</name>
</gene>
<evidence type="ECO:0000256" key="4">
    <source>
        <dbReference type="PROSITE-ProRule" id="PRU00433"/>
    </source>
</evidence>
<dbReference type="PROSITE" id="PS51007">
    <property type="entry name" value="CYTC"/>
    <property type="match status" value="1"/>
</dbReference>
<dbReference type="Proteomes" id="UP000004947">
    <property type="component" value="Unassembled WGS sequence"/>
</dbReference>
<dbReference type="STRING" id="313628.LNTAR_22179"/>
<dbReference type="AlphaFoldDB" id="A6DG27"/>
<dbReference type="GO" id="GO:0009055">
    <property type="term" value="F:electron transfer activity"/>
    <property type="evidence" value="ECO:0007669"/>
    <property type="project" value="InterPro"/>
</dbReference>
<evidence type="ECO:0000313" key="6">
    <source>
        <dbReference type="EMBL" id="EDM29144.1"/>
    </source>
</evidence>
<dbReference type="Gene3D" id="1.10.760.10">
    <property type="entry name" value="Cytochrome c-like domain"/>
    <property type="match status" value="1"/>
</dbReference>
<keyword evidence="1 4" id="KW-0349">Heme</keyword>
<dbReference type="Pfam" id="PF20601">
    <property type="entry name" value="DUF6797"/>
    <property type="match status" value="1"/>
</dbReference>
<dbReference type="EMBL" id="ABCK01000002">
    <property type="protein sequence ID" value="EDM29144.1"/>
    <property type="molecule type" value="Genomic_DNA"/>
</dbReference>
<keyword evidence="2 4" id="KW-0479">Metal-binding</keyword>
<comment type="caution">
    <text evidence="6">The sequence shown here is derived from an EMBL/GenBank/DDBJ whole genome shotgun (WGS) entry which is preliminary data.</text>
</comment>
<dbReference type="Gene3D" id="2.60.120.200">
    <property type="match status" value="1"/>
</dbReference>
<dbReference type="SUPFAM" id="SSF46626">
    <property type="entry name" value="Cytochrome c"/>
    <property type="match status" value="1"/>
</dbReference>
<organism evidence="6 7">
    <name type="scientific">Lentisphaera araneosa HTCC2155</name>
    <dbReference type="NCBI Taxonomy" id="313628"/>
    <lineage>
        <taxon>Bacteria</taxon>
        <taxon>Pseudomonadati</taxon>
        <taxon>Lentisphaerota</taxon>
        <taxon>Lentisphaeria</taxon>
        <taxon>Lentisphaerales</taxon>
        <taxon>Lentisphaeraceae</taxon>
        <taxon>Lentisphaera</taxon>
    </lineage>
</organism>
<keyword evidence="3 4" id="KW-0408">Iron</keyword>
<sequence length="1141" mass="129225">MALSHYSFRKSRGNPGSKKKVIPGSTNLSDKTFSNEKQISFENKFKDYELNFDYASEKAHDPSSVIVKLNSKVSVELPDLKQAGKWSSITLNLQNPTASSTKIELWIDGKVSKDFQLKQVQNIPRVFPKQQSKRIDLSGDNDFTFFTRFKTTKNGTLFSKCNNTGRWIPKGKTLYIEDGALVYDIGWLGEIRAGKNFNDGKWHSAVVTNQNGTVTLYADGQKLAERKNFSAPDQESFVFKIGEAADNFGGAFSGTIQQVAFSQKLLQNPKNLSFQTFVNQSDFSWKNQAPKDEKISISTESPNLHFTNIQIRPLPTSDLKKEISSWSELSMKRGQKVYNGLCITCHGDTSKEGALPTAIKFHEGQFKNGSDPLSIYNTLTHGYGQMLPQAWMTDQQKMDVINYIRETQIFGRNDSQYFKITPQYLDQLPKALITKNKPVKKVKPKPYLDMNFGDSLTMTLELQKNNIVKKGIISRLDQGDGGVSKGNTWAIFDQDTLQLAGLWQGKDFIDWRSIAFDGSHGTHPAIKGELLYANPQAPGWANPDNGSWEDLRFIAKDKRRYGPLPKTWAHYKGLYHYGDKRIHHYSVGESKVLDCPTWNQNNQTLQRILNISNIQKELIHRVAPTSIKCNVISSDQFQLYQEAGFHYLKINAGQKEFNGTILLSNNDIKIADFAKENLNLKKYTNGGPNPWTDKLSAELKPADDNFAYVKDEFLLPQNNSWKSWMRLTGIDFINGGKSALICTWEGEVWQLDGITQNEGQVTWTRIATGLYQPLGLKVFKGKIYVGCRDQIAILNDLNNDGAIDYYENFNNDHQVTEHYHEFAMGLQTDKEGNFYYAKSARHAKEGLVPHHGTLLKVSADGAKTEIIANGFRAANGVCVNDDGSFFVTDQEGHWTPKNRINWVQKGGFYGNYLGYHNAKSSSDTDMQEPMIWLTNKFNRSPGELMWAKSDRWGPLAGQLLELSYGMGQIFLNLIEDKDGIKQGGQIKIPNMDFNTGIMRGRFNPRDGQLYALGMFSWAANKRQFGGFYRVRYTNQKLLMPTELKTTDKKITLSFPESLGQVAQSDLEIKSWHIERTKSYGSPHQNERTIPITSITQSQDNKTLTLHCPDLKPTRCMSIKGKLKTTDGKVFDFEINNTIHHL</sequence>
<evidence type="ECO:0000256" key="3">
    <source>
        <dbReference type="ARBA" id="ARBA00023004"/>
    </source>
</evidence>
<dbReference type="PANTHER" id="PTHR33546:SF1">
    <property type="entry name" value="LARGE, MULTIFUNCTIONAL SECRETED PROTEIN"/>
    <property type="match status" value="1"/>
</dbReference>
<dbReference type="eggNOG" id="COG2010">
    <property type="taxonomic scope" value="Bacteria"/>
</dbReference>
<dbReference type="Gene3D" id="2.120.10.30">
    <property type="entry name" value="TolB, C-terminal domain"/>
    <property type="match status" value="1"/>
</dbReference>
<dbReference type="eggNOG" id="COG2133">
    <property type="taxonomic scope" value="Bacteria"/>
</dbReference>
<dbReference type="Pfam" id="PF13442">
    <property type="entry name" value="Cytochrome_CBB3"/>
    <property type="match status" value="1"/>
</dbReference>
<proteinExistence type="predicted"/>
<evidence type="ECO:0000256" key="1">
    <source>
        <dbReference type="ARBA" id="ARBA00022617"/>
    </source>
</evidence>
<feature type="domain" description="Cytochrome c" evidence="5">
    <location>
        <begin position="329"/>
        <end position="408"/>
    </location>
</feature>
<dbReference type="SUPFAM" id="SSF49899">
    <property type="entry name" value="Concanavalin A-like lectins/glucanases"/>
    <property type="match status" value="1"/>
</dbReference>
<dbReference type="InterPro" id="IPR013320">
    <property type="entry name" value="ConA-like_dom_sf"/>
</dbReference>
<dbReference type="InterPro" id="IPR009056">
    <property type="entry name" value="Cyt_c-like_dom"/>
</dbReference>
<evidence type="ECO:0000313" key="7">
    <source>
        <dbReference type="Proteomes" id="UP000004947"/>
    </source>
</evidence>
<dbReference type="InterPro" id="IPR036909">
    <property type="entry name" value="Cyt_c-like_dom_sf"/>
</dbReference>
<evidence type="ECO:0000259" key="5">
    <source>
        <dbReference type="PROSITE" id="PS51007"/>
    </source>
</evidence>
<dbReference type="GO" id="GO:0020037">
    <property type="term" value="F:heme binding"/>
    <property type="evidence" value="ECO:0007669"/>
    <property type="project" value="InterPro"/>
</dbReference>
<dbReference type="GO" id="GO:0046872">
    <property type="term" value="F:metal ion binding"/>
    <property type="evidence" value="ECO:0007669"/>
    <property type="project" value="UniProtKB-KW"/>
</dbReference>
<dbReference type="PANTHER" id="PTHR33546">
    <property type="entry name" value="LARGE, MULTIFUNCTIONAL SECRETED PROTEIN-RELATED"/>
    <property type="match status" value="1"/>
</dbReference>
<reference evidence="6 7" key="1">
    <citation type="journal article" date="2010" name="J. Bacteriol.">
        <title>Genome sequence of Lentisphaera araneosa HTCC2155T, the type species of the order Lentisphaerales in the phylum Lentisphaerae.</title>
        <authorList>
            <person name="Thrash J.C."/>
            <person name="Cho J.C."/>
            <person name="Vergin K.L."/>
            <person name="Morris R.M."/>
            <person name="Giovannoni S.J."/>
        </authorList>
    </citation>
    <scope>NUCLEOTIDE SEQUENCE [LARGE SCALE GENOMIC DNA]</scope>
    <source>
        <strain evidence="6 7">HTCC2155</strain>
    </source>
</reference>
<dbReference type="Pfam" id="PF13385">
    <property type="entry name" value="Laminin_G_3"/>
    <property type="match status" value="1"/>
</dbReference>
<dbReference type="InterPro" id="IPR046476">
    <property type="entry name" value="DUF6797"/>
</dbReference>
<protein>
    <submittedName>
        <fullName evidence="6">Probable large, multifunctional secreted protein</fullName>
    </submittedName>
</protein>
<accession>A6DG27</accession>
<keyword evidence="7" id="KW-1185">Reference proteome</keyword>